<evidence type="ECO:0000256" key="1">
    <source>
        <dbReference type="ARBA" id="ARBA00022801"/>
    </source>
</evidence>
<gene>
    <name evidence="3" type="ORF">GCM10007063_13690</name>
</gene>
<name>A0A917PUZ8_9BACI</name>
<dbReference type="Pfam" id="PF00149">
    <property type="entry name" value="Metallophos"/>
    <property type="match status" value="1"/>
</dbReference>
<evidence type="ECO:0000313" key="4">
    <source>
        <dbReference type="Proteomes" id="UP000658382"/>
    </source>
</evidence>
<feature type="domain" description="Calcineurin-like phosphoesterase" evidence="2">
    <location>
        <begin position="5"/>
        <end position="203"/>
    </location>
</feature>
<dbReference type="GO" id="GO:0004527">
    <property type="term" value="F:exonuclease activity"/>
    <property type="evidence" value="ECO:0007669"/>
    <property type="project" value="UniProtKB-KW"/>
</dbReference>
<keyword evidence="3" id="KW-0540">Nuclease</keyword>
<dbReference type="PIRSF" id="PIRSF033091">
    <property type="entry name" value="Pesterase_YhaO"/>
    <property type="match status" value="1"/>
</dbReference>
<dbReference type="InterPro" id="IPR029052">
    <property type="entry name" value="Metallo-depent_PP-like"/>
</dbReference>
<dbReference type="InterPro" id="IPR004843">
    <property type="entry name" value="Calcineurin-like_PHP"/>
</dbReference>
<dbReference type="Proteomes" id="UP000658382">
    <property type="component" value="Unassembled WGS sequence"/>
</dbReference>
<evidence type="ECO:0000313" key="3">
    <source>
        <dbReference type="EMBL" id="GGJ92330.1"/>
    </source>
</evidence>
<keyword evidence="3" id="KW-0269">Exonuclease</keyword>
<protein>
    <submittedName>
        <fullName evidence="3">DNA repair exonuclease</fullName>
    </submittedName>
</protein>
<dbReference type="InterPro" id="IPR014576">
    <property type="entry name" value="Pesterase_YhaO"/>
</dbReference>
<dbReference type="InterPro" id="IPR041796">
    <property type="entry name" value="Mre11_N"/>
</dbReference>
<dbReference type="EMBL" id="BMNQ01000013">
    <property type="protein sequence ID" value="GGJ92330.1"/>
    <property type="molecule type" value="Genomic_DNA"/>
</dbReference>
<dbReference type="Gene3D" id="3.60.21.10">
    <property type="match status" value="1"/>
</dbReference>
<comment type="caution">
    <text evidence="3">The sequence shown here is derived from an EMBL/GenBank/DDBJ whole genome shotgun (WGS) entry which is preliminary data.</text>
</comment>
<sequence length="407" mass="46748">MTNISFIHAADLHLDSPFKGLSHLPEPIFQEIKESTFKALDLLVERAIDKHVDFVLLVGDLFDNEEQSLKAQVRLRNAFAQLDEHDINVYLSYGNHDFTRGNSHPVTYPDNVFIFPDEHVTHFTFRKDGKERAAIYGFSYENRSVTAKKAEEYEAISEAIPFHIAMLHGSIYSSTDHDVYAPFHLSDLIGKNFDYWALGHIHRREVLKDNPLIVYPGNIQGRTSNETGSKGCYHVELSAQGASLTFLPLQSLEFNHIKADLSECDELHQLESAILRKVSDRCVTGPELLELTLSGHQSKLDDWEASFDEVIQLVNESLMHHKDWKYIYRYAIKQILPANYNELAEGEHFAGELLRHAETVSTQPYLTELFQHKQAKKYLETLSLDKDDRIKQKAKRFLIHELLRGGE</sequence>
<accession>A0A917PUZ8</accession>
<reference evidence="3" key="1">
    <citation type="journal article" date="2014" name="Int. J. Syst. Evol. Microbiol.">
        <title>Complete genome sequence of Corynebacterium casei LMG S-19264T (=DSM 44701T), isolated from a smear-ripened cheese.</title>
        <authorList>
            <consortium name="US DOE Joint Genome Institute (JGI-PGF)"/>
            <person name="Walter F."/>
            <person name="Albersmeier A."/>
            <person name="Kalinowski J."/>
            <person name="Ruckert C."/>
        </authorList>
    </citation>
    <scope>NUCLEOTIDE SEQUENCE</scope>
    <source>
        <strain evidence="3">JCM 12580</strain>
    </source>
</reference>
<evidence type="ECO:0000259" key="2">
    <source>
        <dbReference type="Pfam" id="PF00149"/>
    </source>
</evidence>
<dbReference type="AlphaFoldDB" id="A0A917PUZ8"/>
<dbReference type="RefSeq" id="WP_188632348.1">
    <property type="nucleotide sequence ID" value="NZ_BMNQ01000013.1"/>
</dbReference>
<keyword evidence="4" id="KW-1185">Reference proteome</keyword>
<dbReference type="CDD" id="cd00840">
    <property type="entry name" value="MPP_Mre11_N"/>
    <property type="match status" value="1"/>
</dbReference>
<dbReference type="PANTHER" id="PTHR30337">
    <property type="entry name" value="COMPONENT OF ATP-DEPENDENT DSDNA EXONUCLEASE"/>
    <property type="match status" value="1"/>
</dbReference>
<dbReference type="PANTHER" id="PTHR30337:SF7">
    <property type="entry name" value="PHOSPHOESTERASE"/>
    <property type="match status" value="1"/>
</dbReference>
<reference evidence="3" key="2">
    <citation type="submission" date="2020-09" db="EMBL/GenBank/DDBJ databases">
        <authorList>
            <person name="Sun Q."/>
            <person name="Ohkuma M."/>
        </authorList>
    </citation>
    <scope>NUCLEOTIDE SEQUENCE</scope>
    <source>
        <strain evidence="3">JCM 12580</strain>
    </source>
</reference>
<proteinExistence type="predicted"/>
<keyword evidence="1" id="KW-0378">Hydrolase</keyword>
<dbReference type="SUPFAM" id="SSF56300">
    <property type="entry name" value="Metallo-dependent phosphatases"/>
    <property type="match status" value="1"/>
</dbReference>
<dbReference type="InterPro" id="IPR050535">
    <property type="entry name" value="DNA_Repair-Maintenance_Comp"/>
</dbReference>
<organism evidence="3 4">
    <name type="scientific">Lentibacillus kapialis</name>
    <dbReference type="NCBI Taxonomy" id="340214"/>
    <lineage>
        <taxon>Bacteria</taxon>
        <taxon>Bacillati</taxon>
        <taxon>Bacillota</taxon>
        <taxon>Bacilli</taxon>
        <taxon>Bacillales</taxon>
        <taxon>Bacillaceae</taxon>
        <taxon>Lentibacillus</taxon>
    </lineage>
</organism>